<gene>
    <name evidence="3" type="ORF">Moror_1157</name>
</gene>
<dbReference type="InterPro" id="IPR046528">
    <property type="entry name" value="DUF6593"/>
</dbReference>
<feature type="region of interest" description="Disordered" evidence="1">
    <location>
        <begin position="526"/>
        <end position="548"/>
    </location>
</feature>
<protein>
    <recommendedName>
        <fullName evidence="2">DUF6593 domain-containing protein</fullName>
    </recommendedName>
</protein>
<keyword evidence="4" id="KW-1185">Reference proteome</keyword>
<dbReference type="KEGG" id="mrr:Moror_1157"/>
<proteinExistence type="predicted"/>
<reference evidence="3 4" key="1">
    <citation type="journal article" date="2014" name="BMC Genomics">
        <title>Genome and secretome analysis of the hemibiotrophic fungal pathogen, Moniliophthora roreri, which causes frosty pod rot disease of cacao: mechanisms of the biotrophic and necrotrophic phases.</title>
        <authorList>
            <person name="Meinhardt L.W."/>
            <person name="Costa G.G.L."/>
            <person name="Thomazella D.P.T."/>
            <person name="Teixeira P.J.P.L."/>
            <person name="Carazzolle M.F."/>
            <person name="Schuster S.C."/>
            <person name="Carlson J.E."/>
            <person name="Guiltinan M.J."/>
            <person name="Mieczkowski P."/>
            <person name="Farmer A."/>
            <person name="Ramaraj T."/>
            <person name="Crozier J."/>
            <person name="Davis R.E."/>
            <person name="Shao J."/>
            <person name="Melnick R.L."/>
            <person name="Pereira G.A.G."/>
            <person name="Bailey B.A."/>
        </authorList>
    </citation>
    <scope>NUCLEOTIDE SEQUENCE [LARGE SCALE GENOMIC DNA]</scope>
    <source>
        <strain evidence="3 4">MCA 2997</strain>
    </source>
</reference>
<comment type="caution">
    <text evidence="3">The sequence shown here is derived from an EMBL/GenBank/DDBJ whole genome shotgun (WGS) entry which is preliminary data.</text>
</comment>
<organism evidence="3 4">
    <name type="scientific">Moniliophthora roreri (strain MCA 2997)</name>
    <name type="common">Cocoa frosty pod rot fungus</name>
    <name type="synonym">Crinipellis roreri</name>
    <dbReference type="NCBI Taxonomy" id="1381753"/>
    <lineage>
        <taxon>Eukaryota</taxon>
        <taxon>Fungi</taxon>
        <taxon>Dikarya</taxon>
        <taxon>Basidiomycota</taxon>
        <taxon>Agaricomycotina</taxon>
        <taxon>Agaricomycetes</taxon>
        <taxon>Agaricomycetidae</taxon>
        <taxon>Agaricales</taxon>
        <taxon>Marasmiineae</taxon>
        <taxon>Marasmiaceae</taxon>
        <taxon>Moniliophthora</taxon>
    </lineage>
</organism>
<dbReference type="HOGENOM" id="CLU_460822_0_0_1"/>
<dbReference type="Pfam" id="PF20236">
    <property type="entry name" value="DUF6593"/>
    <property type="match status" value="1"/>
</dbReference>
<feature type="region of interest" description="Disordered" evidence="1">
    <location>
        <begin position="485"/>
        <end position="514"/>
    </location>
</feature>
<dbReference type="STRING" id="1381753.V2XBF5"/>
<accession>V2XBF5</accession>
<feature type="compositionally biased region" description="Low complexity" evidence="1">
    <location>
        <begin position="487"/>
        <end position="514"/>
    </location>
</feature>
<dbReference type="AlphaFoldDB" id="V2XBF5"/>
<sequence length="727" mass="80253">MGNLCSCLLPVERKGFFPNSSGFVINGGVFTVNQSSKSPQTPGRLQDTAQVQCESDVYARMLLPKRKGYPLWRPDVAASLPIEYQEKGVSIGDVGVITEEGGFQYFFNILLPADHPCNGAERVPPDFTPLNVNSSSEERPDQYGPGTHICNPESEISKQRLLHNEVDLESRREVENALGSGTLSREVSYGLRFIASGSEGAVLILPDGASQEDHLSEDAFDNYAARNAISWYNHINGRLGCRLGGNSLMVITGVDKATAWGVASFTGATPNTVFLEFTPDSRTCTSYWFRQASYAAAHAGPTRSSVAGQANARNQCIFVRGIRVSVQPRFLPSYGDRSASGLVVKTQKVQKLPARDILSRSSFIPFRFKRRLQSESTSQGELLAEEVTVTTTRIPAKRVPYHPSAVINEILLELYPEADLALTHDFHWFALLEDGEQTIPDELELRRRLNAKYCLAGLPPSEIIRNGVIRPEILTTLSQGVHRQGLSIQSDPIQRSSSSSMAHSARSSSLSPTSSIGFQMENVIEPSSGHQYDTDPSSPPRAPSPSTSVAVTAPEDVWFWTNQDPRESQLFNSRGILYRFQTTVNANGTSVTTMWRAIRSNKEDRVAKLEWAANGGLGRITIGKGALPMADLVRPDHSGCRTFNGPDGLKYRWRPARTSQDTCLLDPNDNILAFYRPTRRIRYLIGDVHGELHFVRSAGAGTVMHPPMMDMVTITAMLYRFCSMFNL</sequence>
<evidence type="ECO:0000313" key="3">
    <source>
        <dbReference type="EMBL" id="ESK91062.1"/>
    </source>
</evidence>
<evidence type="ECO:0000259" key="2">
    <source>
        <dbReference type="Pfam" id="PF20236"/>
    </source>
</evidence>
<evidence type="ECO:0000313" key="4">
    <source>
        <dbReference type="Proteomes" id="UP000017559"/>
    </source>
</evidence>
<dbReference type="OrthoDB" id="3222453at2759"/>
<name>V2XBF5_MONRO</name>
<dbReference type="Proteomes" id="UP000017559">
    <property type="component" value="Unassembled WGS sequence"/>
</dbReference>
<dbReference type="EMBL" id="AWSO01000383">
    <property type="protein sequence ID" value="ESK91062.1"/>
    <property type="molecule type" value="Genomic_DNA"/>
</dbReference>
<feature type="domain" description="DUF6593" evidence="2">
    <location>
        <begin position="564"/>
        <end position="715"/>
    </location>
</feature>
<evidence type="ECO:0000256" key="1">
    <source>
        <dbReference type="SAM" id="MobiDB-lite"/>
    </source>
</evidence>